<dbReference type="InterPro" id="IPR004358">
    <property type="entry name" value="Sig_transdc_His_kin-like_C"/>
</dbReference>
<evidence type="ECO:0000256" key="14">
    <source>
        <dbReference type="PROSITE-ProRule" id="PRU00110"/>
    </source>
</evidence>
<name>A0A139BVV3_9PROT</name>
<reference evidence="18 19" key="1">
    <citation type="submission" date="2016-02" db="EMBL/GenBank/DDBJ databases">
        <authorList>
            <person name="Wen L."/>
            <person name="He K."/>
            <person name="Yang H."/>
        </authorList>
    </citation>
    <scope>NUCLEOTIDE SEQUENCE [LARGE SCALE GENOMIC DNA]</scope>
    <source>
        <strain evidence="18">ShG14-8</strain>
    </source>
</reference>
<comment type="catalytic activity">
    <reaction evidence="1">
        <text>ATP + protein L-histidine = ADP + protein N-phospho-L-histidine.</text>
        <dbReference type="EC" id="2.7.13.3"/>
    </reaction>
</comment>
<feature type="domain" description="Histidine kinase" evidence="15">
    <location>
        <begin position="357"/>
        <end position="565"/>
    </location>
</feature>
<dbReference type="SUPFAM" id="SSF47226">
    <property type="entry name" value="Histidine-containing phosphotransfer domain, HPT domain"/>
    <property type="match status" value="1"/>
</dbReference>
<dbReference type="PROSITE" id="PS50894">
    <property type="entry name" value="HPT"/>
    <property type="match status" value="1"/>
</dbReference>
<dbReference type="Gene3D" id="1.10.287.560">
    <property type="entry name" value="Histidine kinase CheA-like, homodimeric domain"/>
    <property type="match status" value="1"/>
</dbReference>
<dbReference type="AlphaFoldDB" id="A0A139BVV3"/>
<evidence type="ECO:0000256" key="10">
    <source>
        <dbReference type="ARBA" id="ARBA00022777"/>
    </source>
</evidence>
<organism evidence="18 19">
    <name type="scientific">Candidatus Gallionella acididurans</name>
    <dbReference type="NCBI Taxonomy" id="1796491"/>
    <lineage>
        <taxon>Bacteria</taxon>
        <taxon>Pseudomonadati</taxon>
        <taxon>Pseudomonadota</taxon>
        <taxon>Betaproteobacteria</taxon>
        <taxon>Nitrosomonadales</taxon>
        <taxon>Gallionellaceae</taxon>
        <taxon>Gallionella</taxon>
    </lineage>
</organism>
<dbReference type="SUPFAM" id="SSF55052">
    <property type="entry name" value="CheY-binding domain of CheA"/>
    <property type="match status" value="1"/>
</dbReference>
<dbReference type="CDD" id="cd00731">
    <property type="entry name" value="CheA_reg"/>
    <property type="match status" value="1"/>
</dbReference>
<dbReference type="PANTHER" id="PTHR43395:SF10">
    <property type="entry name" value="CHEMOTAXIS PROTEIN CHEA"/>
    <property type="match status" value="1"/>
</dbReference>
<keyword evidence="12" id="KW-0902">Two-component regulatory system</keyword>
<dbReference type="InterPro" id="IPR003594">
    <property type="entry name" value="HATPase_dom"/>
</dbReference>
<keyword evidence="5" id="KW-0963">Cytoplasm</keyword>
<evidence type="ECO:0000256" key="4">
    <source>
        <dbReference type="ARBA" id="ARBA00021495"/>
    </source>
</evidence>
<dbReference type="Gene3D" id="1.20.120.160">
    <property type="entry name" value="HPT domain"/>
    <property type="match status" value="1"/>
</dbReference>
<evidence type="ECO:0000256" key="7">
    <source>
        <dbReference type="ARBA" id="ARBA00022553"/>
    </source>
</evidence>
<dbReference type="InterPro" id="IPR002545">
    <property type="entry name" value="CheW-lke_dom"/>
</dbReference>
<dbReference type="Gene3D" id="3.30.565.10">
    <property type="entry name" value="Histidine kinase-like ATPase, C-terminal domain"/>
    <property type="match status" value="1"/>
</dbReference>
<dbReference type="GO" id="GO:0005737">
    <property type="term" value="C:cytoplasm"/>
    <property type="evidence" value="ECO:0007669"/>
    <property type="project" value="UniProtKB-SubCell"/>
</dbReference>
<evidence type="ECO:0000256" key="2">
    <source>
        <dbReference type="ARBA" id="ARBA00004496"/>
    </source>
</evidence>
<dbReference type="SMART" id="SM00260">
    <property type="entry name" value="CheW"/>
    <property type="match status" value="1"/>
</dbReference>
<dbReference type="SUPFAM" id="SSF50341">
    <property type="entry name" value="CheW-like"/>
    <property type="match status" value="1"/>
</dbReference>
<dbReference type="SMART" id="SM00073">
    <property type="entry name" value="HPT"/>
    <property type="match status" value="1"/>
</dbReference>
<keyword evidence="8" id="KW-0808">Transferase</keyword>
<dbReference type="Pfam" id="PF01584">
    <property type="entry name" value="CheW"/>
    <property type="match status" value="1"/>
</dbReference>
<dbReference type="SUPFAM" id="SSF55874">
    <property type="entry name" value="ATPase domain of HSP90 chaperone/DNA topoisomerase II/histidine kinase"/>
    <property type="match status" value="1"/>
</dbReference>
<dbReference type="InterPro" id="IPR036061">
    <property type="entry name" value="CheW-like_dom_sf"/>
</dbReference>
<keyword evidence="7 14" id="KW-0597">Phosphoprotein</keyword>
<dbReference type="EMBL" id="LSLI01000011">
    <property type="protein sequence ID" value="KXS33111.1"/>
    <property type="molecule type" value="Genomic_DNA"/>
</dbReference>
<evidence type="ECO:0000313" key="18">
    <source>
        <dbReference type="EMBL" id="KXS33111.1"/>
    </source>
</evidence>
<evidence type="ECO:0000256" key="13">
    <source>
        <dbReference type="ARBA" id="ARBA00035100"/>
    </source>
</evidence>
<dbReference type="CDD" id="cd00088">
    <property type="entry name" value="HPT"/>
    <property type="match status" value="1"/>
</dbReference>
<evidence type="ECO:0000256" key="1">
    <source>
        <dbReference type="ARBA" id="ARBA00000085"/>
    </source>
</evidence>
<keyword evidence="9" id="KW-0547">Nucleotide-binding</keyword>
<evidence type="ECO:0000256" key="9">
    <source>
        <dbReference type="ARBA" id="ARBA00022741"/>
    </source>
</evidence>
<dbReference type="InterPro" id="IPR051315">
    <property type="entry name" value="Bact_Chemotaxis_CheA"/>
</dbReference>
<dbReference type="FunFam" id="2.30.30.40:FF:000048">
    <property type="entry name" value="Chemotaxis protein CheA, putative"/>
    <property type="match status" value="1"/>
</dbReference>
<dbReference type="PATRIC" id="fig|1796491.3.peg.847"/>
<dbReference type="Gene3D" id="2.30.30.40">
    <property type="entry name" value="SH3 Domains"/>
    <property type="match status" value="1"/>
</dbReference>
<dbReference type="Pfam" id="PF09078">
    <property type="entry name" value="CheY-binding"/>
    <property type="match status" value="1"/>
</dbReference>
<evidence type="ECO:0000259" key="16">
    <source>
        <dbReference type="PROSITE" id="PS50851"/>
    </source>
</evidence>
<dbReference type="Proteomes" id="UP000070578">
    <property type="component" value="Unassembled WGS sequence"/>
</dbReference>
<dbReference type="PROSITE" id="PS50109">
    <property type="entry name" value="HIS_KIN"/>
    <property type="match status" value="1"/>
</dbReference>
<comment type="function">
    <text evidence="13">Involved in the transmission of sensory signals from the chemoreceptors to the flagellar motors. CheA is autophosphorylated; it can transfer its phosphate group to either CheB or CheY.</text>
</comment>
<dbReference type="InterPro" id="IPR036097">
    <property type="entry name" value="HisK_dim/P_sf"/>
</dbReference>
<accession>A0A139BVV3</accession>
<dbReference type="GO" id="GO:0006935">
    <property type="term" value="P:chemotaxis"/>
    <property type="evidence" value="ECO:0007669"/>
    <property type="project" value="UniProtKB-KW"/>
</dbReference>
<dbReference type="SMART" id="SM01231">
    <property type="entry name" value="H-kinase_dim"/>
    <property type="match status" value="1"/>
</dbReference>
<evidence type="ECO:0000259" key="15">
    <source>
        <dbReference type="PROSITE" id="PS50109"/>
    </source>
</evidence>
<dbReference type="CDD" id="cd16916">
    <property type="entry name" value="HATPase_CheA-like"/>
    <property type="match status" value="1"/>
</dbReference>
<dbReference type="GO" id="GO:0000155">
    <property type="term" value="F:phosphorelay sensor kinase activity"/>
    <property type="evidence" value="ECO:0007669"/>
    <property type="project" value="InterPro"/>
</dbReference>
<evidence type="ECO:0000256" key="6">
    <source>
        <dbReference type="ARBA" id="ARBA00022500"/>
    </source>
</evidence>
<evidence type="ECO:0000256" key="8">
    <source>
        <dbReference type="ARBA" id="ARBA00022679"/>
    </source>
</evidence>
<dbReference type="InterPro" id="IPR005467">
    <property type="entry name" value="His_kinase_dom"/>
</dbReference>
<dbReference type="GO" id="GO:0005524">
    <property type="term" value="F:ATP binding"/>
    <property type="evidence" value="ECO:0007669"/>
    <property type="project" value="UniProtKB-KW"/>
</dbReference>
<feature type="modified residue" description="Phosphohistidine" evidence="14">
    <location>
        <position position="52"/>
    </location>
</feature>
<dbReference type="InterPro" id="IPR015162">
    <property type="entry name" value="CheY-binding"/>
</dbReference>
<evidence type="ECO:0000256" key="12">
    <source>
        <dbReference type="ARBA" id="ARBA00023012"/>
    </source>
</evidence>
<dbReference type="Pfam" id="PF02895">
    <property type="entry name" value="H-kinase_dim"/>
    <property type="match status" value="1"/>
</dbReference>
<dbReference type="InterPro" id="IPR037006">
    <property type="entry name" value="CheA-like_homodim_sf"/>
</dbReference>
<evidence type="ECO:0000259" key="17">
    <source>
        <dbReference type="PROSITE" id="PS50894"/>
    </source>
</evidence>
<protein>
    <recommendedName>
        <fullName evidence="4">Chemotaxis protein CheA</fullName>
        <ecNumber evidence="3">2.7.13.3</ecNumber>
    </recommendedName>
</protein>
<dbReference type="SUPFAM" id="SSF47384">
    <property type="entry name" value="Homodimeric domain of signal transducing histidine kinase"/>
    <property type="match status" value="1"/>
</dbReference>
<evidence type="ECO:0000313" key="19">
    <source>
        <dbReference type="Proteomes" id="UP000070578"/>
    </source>
</evidence>
<gene>
    <name evidence="18" type="ORF">AWT59_0778</name>
</gene>
<feature type="domain" description="HPt" evidence="17">
    <location>
        <begin position="5"/>
        <end position="109"/>
    </location>
</feature>
<comment type="subcellular location">
    <subcellularLocation>
        <location evidence="2">Cytoplasm</location>
    </subcellularLocation>
</comment>
<keyword evidence="10 18" id="KW-0418">Kinase</keyword>
<dbReference type="PROSITE" id="PS50851">
    <property type="entry name" value="CHEW"/>
    <property type="match status" value="1"/>
</dbReference>
<dbReference type="EC" id="2.7.13.3" evidence="3"/>
<dbReference type="PRINTS" id="PR00344">
    <property type="entry name" value="BCTRLSENSOR"/>
</dbReference>
<dbReference type="InterPro" id="IPR004105">
    <property type="entry name" value="CheA-like_dim"/>
</dbReference>
<sequence>MEEPMSIDMSQFYQVFFDEAAEHLASMESLLLAFDPDAPDADQLNAIFRAAHSIKGGSGTFGFTDMADVTHILETLLDRIRKNEIALTRGMVDAILHAGDVLRGLLEAHQNGTVADEAASMEICATLERLANNSGGAPAVGSAHPPAAKTHTSVRHVYRIRFANSPGIFPDRLHLENLLDDLGNLGKIENKIITDDAVDLSLTAYASEADLREIFSFFLKPEQLAISVRETIPDNAVGVGQGYGLFDESYPVSADGEGYGFFVEPGAIKSGRENAQGYGFFEEPVSRIQPPPRLDARHDDVPGRRAADRVSAVTGSDTSIRVSVGKVDAMINLVGELVITQSMLAEIVSSMDPVLHEQLINGLAQLERNTRDLQDSVMSVRMMPISLVFNRFQRVVRDSAGKLNKKVQLKIIGESTELDKGLIEKISDPLTHLVRNSLDHGIELPGDRVARGKDPQGTITLRAAHQGGNIVIEVSDDGAGLNRERILATARENGISVSDGMSDEDVWKLIYAPGFTTAIAITDVSGRGVGMDVVKRNIEGIGGRVDVTSRQGKGSTVAIRLPLTLAILDGLSVAVGEQIYIIPLGFIIESFRPGAGDINEVGGQGKLVQVRGEYLPIITLHKVFNIKPKITDPCEGILVLLETEGRKVALFVDELVGQHQVVIKSLETNYRKVDGVSGATIMGDGRVAMIMDVSSLVKLSQRFMSREHGD</sequence>
<dbReference type="InterPro" id="IPR008207">
    <property type="entry name" value="Sig_transdc_His_kin_Hpt_dom"/>
</dbReference>
<proteinExistence type="predicted"/>
<dbReference type="InterPro" id="IPR036890">
    <property type="entry name" value="HATPase_C_sf"/>
</dbReference>
<dbReference type="Gene3D" id="3.30.70.400">
    <property type="entry name" value="CheY-binding domain of CheA"/>
    <property type="match status" value="1"/>
</dbReference>
<keyword evidence="6" id="KW-0145">Chemotaxis</keyword>
<dbReference type="SMART" id="SM00387">
    <property type="entry name" value="HATPase_c"/>
    <property type="match status" value="1"/>
</dbReference>
<dbReference type="FunFam" id="3.30.565.10:FF:000016">
    <property type="entry name" value="Chemotaxis protein CheA, putative"/>
    <property type="match status" value="1"/>
</dbReference>
<dbReference type="Pfam" id="PF01627">
    <property type="entry name" value="Hpt"/>
    <property type="match status" value="1"/>
</dbReference>
<keyword evidence="11" id="KW-0067">ATP-binding</keyword>
<dbReference type="InterPro" id="IPR036641">
    <property type="entry name" value="HPT_dom_sf"/>
</dbReference>
<dbReference type="Pfam" id="PF02518">
    <property type="entry name" value="HATPase_c"/>
    <property type="match status" value="1"/>
</dbReference>
<evidence type="ECO:0000256" key="5">
    <source>
        <dbReference type="ARBA" id="ARBA00022490"/>
    </source>
</evidence>
<dbReference type="InterPro" id="IPR035891">
    <property type="entry name" value="CheY-binding_CheA"/>
</dbReference>
<feature type="domain" description="CheW-like" evidence="16">
    <location>
        <begin position="567"/>
        <end position="702"/>
    </location>
</feature>
<evidence type="ECO:0000256" key="3">
    <source>
        <dbReference type="ARBA" id="ARBA00012438"/>
    </source>
</evidence>
<comment type="caution">
    <text evidence="18">The sequence shown here is derived from an EMBL/GenBank/DDBJ whole genome shotgun (WGS) entry which is preliminary data.</text>
</comment>
<reference evidence="18 19" key="2">
    <citation type="submission" date="2016-03" db="EMBL/GenBank/DDBJ databases">
        <title>New uncultured bacterium of the family Gallionellaceae from acid mine drainage: description and reconstruction of genome based on metagenomic analysis of microbial community.</title>
        <authorList>
            <person name="Kadnikov V."/>
            <person name="Ivasenko D."/>
            <person name="Beletsky A."/>
            <person name="Mardanov A."/>
            <person name="Danilova E."/>
            <person name="Pimenov N."/>
            <person name="Karnachuk O."/>
            <person name="Ravin N."/>
        </authorList>
    </citation>
    <scope>NUCLEOTIDE SEQUENCE [LARGE SCALE GENOMIC DNA]</scope>
    <source>
        <strain evidence="18">ShG14-8</strain>
    </source>
</reference>
<evidence type="ECO:0000256" key="11">
    <source>
        <dbReference type="ARBA" id="ARBA00022840"/>
    </source>
</evidence>
<dbReference type="PANTHER" id="PTHR43395">
    <property type="entry name" value="SENSOR HISTIDINE KINASE CHEA"/>
    <property type="match status" value="1"/>
</dbReference>